<keyword evidence="4" id="KW-1185">Reference proteome</keyword>
<proteinExistence type="inferred from homology"/>
<dbReference type="KEGG" id="lbe:MOO44_06690"/>
<dbReference type="NCBIfam" id="TIGR00732">
    <property type="entry name" value="dprA"/>
    <property type="match status" value="1"/>
</dbReference>
<dbReference type="SUPFAM" id="SSF102405">
    <property type="entry name" value="MCP/YpsA-like"/>
    <property type="match status" value="1"/>
</dbReference>
<dbReference type="RefSeq" id="WP_260116377.1">
    <property type="nucleotide sequence ID" value="NZ_CP093361.1"/>
</dbReference>
<dbReference type="AlphaFoldDB" id="A0A976RRT3"/>
<dbReference type="Gene3D" id="3.40.50.450">
    <property type="match status" value="1"/>
</dbReference>
<dbReference type="Proteomes" id="UP000831181">
    <property type="component" value="Chromosome"/>
</dbReference>
<evidence type="ECO:0000259" key="2">
    <source>
        <dbReference type="Pfam" id="PF02481"/>
    </source>
</evidence>
<dbReference type="InterPro" id="IPR003488">
    <property type="entry name" value="DprA"/>
</dbReference>
<sequence>MQARQLLLKLRICRGINFRGEYRVYQWLKQNLKVVSGKQDLDLDEQALIEIAQIKRSCQAQFRASFLSDQLESDIALNERMCNYTTIFDEDYPPNLLEAGLPPMVLFYQGNIRLAHQKLLGMVGSRKNSGYAIQTMRALVPELVKNQIVTVSGLATGVDGLCHRLTIQNGGSTIAVIGTGLDYCYPRNNVRLQSLIAHDHLLLTEYPLGVSVRKHHFLERNRVIAGLIKNIIIIEAAQKSGSLITANLALNNNRNVMAIPGPIGHCLSVGCNELIAEGAKPVLTVEDILEDF</sequence>
<gene>
    <name evidence="3" type="primary">dprA</name>
    <name evidence="3" type="ORF">MOO44_06690</name>
</gene>
<dbReference type="Pfam" id="PF02481">
    <property type="entry name" value="DNA_processg_A"/>
    <property type="match status" value="1"/>
</dbReference>
<dbReference type="PANTHER" id="PTHR43022">
    <property type="entry name" value="PROTEIN SMF"/>
    <property type="match status" value="1"/>
</dbReference>
<evidence type="ECO:0000313" key="4">
    <source>
        <dbReference type="Proteomes" id="UP000831181"/>
    </source>
</evidence>
<name>A0A976RRT3_9LACO</name>
<reference evidence="3" key="1">
    <citation type="journal article" date="2022" name="Int. J. Syst. Evol. Microbiol.">
        <title>Apilactobacillus apisilvae sp. nov., Nicolia spurrieriana gen. nov. sp. nov., Bombilactobacillus folatiphilus sp. nov. and Bombilactobacillus thymidiniphilus sp. nov., four new lactic acid bacterial isolates from stingless bees Tetragonula carbonaria and Austroplebeia australis.</title>
        <authorList>
            <person name="Oliphant S.A."/>
            <person name="Watson-Haigh N.S."/>
            <person name="Sumby K.M."/>
            <person name="Gardner J."/>
            <person name="Groom S."/>
            <person name="Jiranek V."/>
        </authorList>
    </citation>
    <scope>NUCLEOTIDE SEQUENCE</scope>
    <source>
        <strain evidence="3">SGEP1_A5</strain>
    </source>
</reference>
<comment type="similarity">
    <text evidence="1">Belongs to the DprA/Smf family.</text>
</comment>
<dbReference type="GO" id="GO:0009294">
    <property type="term" value="P:DNA-mediated transformation"/>
    <property type="evidence" value="ECO:0007669"/>
    <property type="project" value="InterPro"/>
</dbReference>
<evidence type="ECO:0000256" key="1">
    <source>
        <dbReference type="ARBA" id="ARBA00006525"/>
    </source>
</evidence>
<organism evidence="3 4">
    <name type="scientific">Nicoliella spurrieriana</name>
    <dbReference type="NCBI Taxonomy" id="2925830"/>
    <lineage>
        <taxon>Bacteria</taxon>
        <taxon>Bacillati</taxon>
        <taxon>Bacillota</taxon>
        <taxon>Bacilli</taxon>
        <taxon>Lactobacillales</taxon>
        <taxon>Lactobacillaceae</taxon>
        <taxon>Nicoliella</taxon>
    </lineage>
</organism>
<accession>A0A976RRT3</accession>
<protein>
    <submittedName>
        <fullName evidence="3">DNA-processing protein DprA</fullName>
    </submittedName>
</protein>
<feature type="domain" description="Smf/DprA SLOG" evidence="2">
    <location>
        <begin position="84"/>
        <end position="291"/>
    </location>
</feature>
<dbReference type="EMBL" id="CP093361">
    <property type="protein sequence ID" value="UQS86575.1"/>
    <property type="molecule type" value="Genomic_DNA"/>
</dbReference>
<dbReference type="InterPro" id="IPR057666">
    <property type="entry name" value="DrpA_SLOG"/>
</dbReference>
<dbReference type="PANTHER" id="PTHR43022:SF1">
    <property type="entry name" value="PROTEIN SMF"/>
    <property type="match status" value="1"/>
</dbReference>
<evidence type="ECO:0000313" key="3">
    <source>
        <dbReference type="EMBL" id="UQS86575.1"/>
    </source>
</evidence>